<comment type="similarity">
    <text evidence="1 7">Belongs to the acylphosphatase family.</text>
</comment>
<dbReference type="Proteomes" id="UP000323317">
    <property type="component" value="Unassembled WGS sequence"/>
</dbReference>
<feature type="domain" description="Acylphosphatase-like" evidence="8">
    <location>
        <begin position="4"/>
        <end position="94"/>
    </location>
</feature>
<keyword evidence="5 6" id="KW-0378">Hydrolase</keyword>
<evidence type="ECO:0000313" key="9">
    <source>
        <dbReference type="EMBL" id="TYR74064.1"/>
    </source>
</evidence>
<dbReference type="InterPro" id="IPR017968">
    <property type="entry name" value="Acylphosphatase_CS"/>
</dbReference>
<gene>
    <name evidence="9" type="ORF">FZC79_16570</name>
</gene>
<dbReference type="PROSITE" id="PS00151">
    <property type="entry name" value="ACYLPHOSPHATASE_2"/>
    <property type="match status" value="1"/>
</dbReference>
<dbReference type="InterPro" id="IPR020456">
    <property type="entry name" value="Acylphosphatase"/>
</dbReference>
<sequence>MKRKVHLFVEGHVQGVGFRHFTKNKADEMGISGWAKNLENGSVEITAQGDESDIENFVTFVKNGASPSSRVDVCHINELEADEHSRSADSFKTL</sequence>
<dbReference type="AlphaFoldDB" id="A0A5D4K9J5"/>
<feature type="active site" evidence="5">
    <location>
        <position position="37"/>
    </location>
</feature>
<dbReference type="PROSITE" id="PS00150">
    <property type="entry name" value="ACYLPHOSPHATASE_1"/>
    <property type="match status" value="1"/>
</dbReference>
<comment type="catalytic activity">
    <reaction evidence="4 5 6">
        <text>an acyl phosphate + H2O = a carboxylate + phosphate + H(+)</text>
        <dbReference type="Rhea" id="RHEA:14965"/>
        <dbReference type="ChEBI" id="CHEBI:15377"/>
        <dbReference type="ChEBI" id="CHEBI:15378"/>
        <dbReference type="ChEBI" id="CHEBI:29067"/>
        <dbReference type="ChEBI" id="CHEBI:43474"/>
        <dbReference type="ChEBI" id="CHEBI:59918"/>
        <dbReference type="EC" id="3.6.1.7"/>
    </reaction>
</comment>
<protein>
    <recommendedName>
        <fullName evidence="3 5">Acylphosphatase</fullName>
        <ecNumber evidence="2 5">3.6.1.7</ecNumber>
    </recommendedName>
</protein>
<dbReference type="InterPro" id="IPR001792">
    <property type="entry name" value="Acylphosphatase-like_dom"/>
</dbReference>
<evidence type="ECO:0000256" key="2">
    <source>
        <dbReference type="ARBA" id="ARBA00012150"/>
    </source>
</evidence>
<dbReference type="PANTHER" id="PTHR47268:SF4">
    <property type="entry name" value="ACYLPHOSPHATASE"/>
    <property type="match status" value="1"/>
</dbReference>
<evidence type="ECO:0000256" key="6">
    <source>
        <dbReference type="RuleBase" id="RU000553"/>
    </source>
</evidence>
<dbReference type="EC" id="3.6.1.7" evidence="2 5"/>
<dbReference type="PROSITE" id="PS51160">
    <property type="entry name" value="ACYLPHOSPHATASE_3"/>
    <property type="match status" value="1"/>
</dbReference>
<dbReference type="PANTHER" id="PTHR47268">
    <property type="entry name" value="ACYLPHOSPHATASE"/>
    <property type="match status" value="1"/>
</dbReference>
<evidence type="ECO:0000256" key="1">
    <source>
        <dbReference type="ARBA" id="ARBA00005614"/>
    </source>
</evidence>
<accession>A0A5D4K9J5</accession>
<evidence type="ECO:0000256" key="3">
    <source>
        <dbReference type="ARBA" id="ARBA00015991"/>
    </source>
</evidence>
<evidence type="ECO:0000256" key="4">
    <source>
        <dbReference type="ARBA" id="ARBA00047645"/>
    </source>
</evidence>
<organism evidence="9 10">
    <name type="scientific">Rossellomorea vietnamensis</name>
    <dbReference type="NCBI Taxonomy" id="218284"/>
    <lineage>
        <taxon>Bacteria</taxon>
        <taxon>Bacillati</taxon>
        <taxon>Bacillota</taxon>
        <taxon>Bacilli</taxon>
        <taxon>Bacillales</taxon>
        <taxon>Bacillaceae</taxon>
        <taxon>Rossellomorea</taxon>
    </lineage>
</organism>
<dbReference type="InterPro" id="IPR036046">
    <property type="entry name" value="Acylphosphatase-like_dom_sf"/>
</dbReference>
<dbReference type="EMBL" id="VTEH01000014">
    <property type="protein sequence ID" value="TYR74064.1"/>
    <property type="molecule type" value="Genomic_DNA"/>
</dbReference>
<proteinExistence type="inferred from homology"/>
<evidence type="ECO:0000256" key="5">
    <source>
        <dbReference type="PROSITE-ProRule" id="PRU00520"/>
    </source>
</evidence>
<evidence type="ECO:0000313" key="10">
    <source>
        <dbReference type="Proteomes" id="UP000323317"/>
    </source>
</evidence>
<dbReference type="GO" id="GO:0003998">
    <property type="term" value="F:acylphosphatase activity"/>
    <property type="evidence" value="ECO:0007669"/>
    <property type="project" value="UniProtKB-EC"/>
</dbReference>
<evidence type="ECO:0000259" key="8">
    <source>
        <dbReference type="PROSITE" id="PS51160"/>
    </source>
</evidence>
<dbReference type="Pfam" id="PF00708">
    <property type="entry name" value="Acylphosphatase"/>
    <property type="match status" value="1"/>
</dbReference>
<dbReference type="SUPFAM" id="SSF54975">
    <property type="entry name" value="Acylphosphatase/BLUF domain-like"/>
    <property type="match status" value="1"/>
</dbReference>
<name>A0A5D4K9J5_9BACI</name>
<comment type="caution">
    <text evidence="9">The sequence shown here is derived from an EMBL/GenBank/DDBJ whole genome shotgun (WGS) entry which is preliminary data.</text>
</comment>
<evidence type="ECO:0000256" key="7">
    <source>
        <dbReference type="RuleBase" id="RU004168"/>
    </source>
</evidence>
<reference evidence="9 10" key="1">
    <citation type="submission" date="2019-08" db="EMBL/GenBank/DDBJ databases">
        <title>Bacillus genomes from the desert of Cuatro Cienegas, Coahuila.</title>
        <authorList>
            <person name="Olmedo-Alvarez G."/>
        </authorList>
    </citation>
    <scope>NUCLEOTIDE SEQUENCE [LARGE SCALE GENOMIC DNA]</scope>
    <source>
        <strain evidence="9 10">CH40_1T</strain>
    </source>
</reference>
<dbReference type="RefSeq" id="WP_148947894.1">
    <property type="nucleotide sequence ID" value="NZ_JBNIKK010000006.1"/>
</dbReference>
<dbReference type="PRINTS" id="PR00112">
    <property type="entry name" value="ACYLPHPHTASE"/>
</dbReference>
<dbReference type="Gene3D" id="3.30.70.100">
    <property type="match status" value="1"/>
</dbReference>
<feature type="active site" evidence="5">
    <location>
        <position position="19"/>
    </location>
</feature>